<protein>
    <submittedName>
        <fullName evidence="2">Uncharacterized protein</fullName>
    </submittedName>
</protein>
<comment type="caution">
    <text evidence="2">The sequence shown here is derived from an EMBL/GenBank/DDBJ whole genome shotgun (WGS) entry which is preliminary data.</text>
</comment>
<feature type="compositionally biased region" description="Polar residues" evidence="1">
    <location>
        <begin position="75"/>
        <end position="92"/>
    </location>
</feature>
<gene>
    <name evidence="2" type="ORF">EVAR_68342_1</name>
</gene>
<keyword evidence="3" id="KW-1185">Reference proteome</keyword>
<dbReference type="AlphaFoldDB" id="A0A4C1SJB7"/>
<organism evidence="2 3">
    <name type="scientific">Eumeta variegata</name>
    <name type="common">Bagworm moth</name>
    <name type="synonym">Eumeta japonica</name>
    <dbReference type="NCBI Taxonomy" id="151549"/>
    <lineage>
        <taxon>Eukaryota</taxon>
        <taxon>Metazoa</taxon>
        <taxon>Ecdysozoa</taxon>
        <taxon>Arthropoda</taxon>
        <taxon>Hexapoda</taxon>
        <taxon>Insecta</taxon>
        <taxon>Pterygota</taxon>
        <taxon>Neoptera</taxon>
        <taxon>Endopterygota</taxon>
        <taxon>Lepidoptera</taxon>
        <taxon>Glossata</taxon>
        <taxon>Ditrysia</taxon>
        <taxon>Tineoidea</taxon>
        <taxon>Psychidae</taxon>
        <taxon>Oiketicinae</taxon>
        <taxon>Eumeta</taxon>
    </lineage>
</organism>
<dbReference type="EMBL" id="BGZK01003531">
    <property type="protein sequence ID" value="GBP02262.1"/>
    <property type="molecule type" value="Genomic_DNA"/>
</dbReference>
<proteinExistence type="predicted"/>
<reference evidence="2 3" key="1">
    <citation type="journal article" date="2019" name="Commun. Biol.">
        <title>The bagworm genome reveals a unique fibroin gene that provides high tensile strength.</title>
        <authorList>
            <person name="Kono N."/>
            <person name="Nakamura H."/>
            <person name="Ohtoshi R."/>
            <person name="Tomita M."/>
            <person name="Numata K."/>
            <person name="Arakawa K."/>
        </authorList>
    </citation>
    <scope>NUCLEOTIDE SEQUENCE [LARGE SCALE GENOMIC DNA]</scope>
</reference>
<name>A0A4C1SJB7_EUMVA</name>
<evidence type="ECO:0000313" key="2">
    <source>
        <dbReference type="EMBL" id="GBP02262.1"/>
    </source>
</evidence>
<sequence length="107" mass="11258">MLHHSSASQYQRSSITVSQSSTCLTGLRLSRADHEDSHNFNSIAARGRLLFVGGGRRAAGAGAAVLITARAGRHTSPTSPDGMTTAPSSSNTLSLPSYKAYYSFVQS</sequence>
<evidence type="ECO:0000256" key="1">
    <source>
        <dbReference type="SAM" id="MobiDB-lite"/>
    </source>
</evidence>
<dbReference type="Proteomes" id="UP000299102">
    <property type="component" value="Unassembled WGS sequence"/>
</dbReference>
<evidence type="ECO:0000313" key="3">
    <source>
        <dbReference type="Proteomes" id="UP000299102"/>
    </source>
</evidence>
<feature type="region of interest" description="Disordered" evidence="1">
    <location>
        <begin position="72"/>
        <end position="92"/>
    </location>
</feature>
<accession>A0A4C1SJB7</accession>
<feature type="region of interest" description="Disordered" evidence="1">
    <location>
        <begin position="1"/>
        <end position="22"/>
    </location>
</feature>